<dbReference type="AlphaFoldDB" id="A0A0K0DL62"/>
<dbReference type="Proteomes" id="UP000035642">
    <property type="component" value="Unassembled WGS sequence"/>
</dbReference>
<dbReference type="WBParaSite" id="ACAC_0001230701-mRNA-1">
    <property type="protein sequence ID" value="ACAC_0001230701-mRNA-1"/>
    <property type="gene ID" value="ACAC_0001230701"/>
</dbReference>
<name>A0A0K0DL62_ANGCA</name>
<proteinExistence type="predicted"/>
<evidence type="ECO:0000313" key="1">
    <source>
        <dbReference type="Proteomes" id="UP000035642"/>
    </source>
</evidence>
<reference evidence="2" key="2">
    <citation type="submission" date="2017-02" db="UniProtKB">
        <authorList>
            <consortium name="WormBaseParasite"/>
        </authorList>
    </citation>
    <scope>IDENTIFICATION</scope>
</reference>
<sequence length="218" mass="24314">MWSIWTLGDSIAQPSLPFFLLGKQISMEQAYCMFSIVENVVLFAQTYFEVVFQQAVHDSLLSRGHNPERSPIMTLCVRISEQQTTNRTEERQSVVPLRIGTEIRSTGIVSVIFAVRLSYTKERIICDSSDYRLNSDLSAFVAERGVAAVGGAYEANVTPMRISSVWRAVPSTATSSLRLGLTRALSEIDLRREQRQDQRSDVTLCFGGAGCAEFSSTR</sequence>
<organism evidence="1 2">
    <name type="scientific">Angiostrongylus cantonensis</name>
    <name type="common">Rat lungworm</name>
    <dbReference type="NCBI Taxonomy" id="6313"/>
    <lineage>
        <taxon>Eukaryota</taxon>
        <taxon>Metazoa</taxon>
        <taxon>Ecdysozoa</taxon>
        <taxon>Nematoda</taxon>
        <taxon>Chromadorea</taxon>
        <taxon>Rhabditida</taxon>
        <taxon>Rhabditina</taxon>
        <taxon>Rhabditomorpha</taxon>
        <taxon>Strongyloidea</taxon>
        <taxon>Metastrongylidae</taxon>
        <taxon>Angiostrongylus</taxon>
    </lineage>
</organism>
<keyword evidence="1" id="KW-1185">Reference proteome</keyword>
<reference evidence="1" key="1">
    <citation type="submission" date="2012-09" db="EMBL/GenBank/DDBJ databases">
        <authorList>
            <person name="Martin A.A."/>
        </authorList>
    </citation>
    <scope>NUCLEOTIDE SEQUENCE</scope>
</reference>
<accession>A0A0K0DL62</accession>
<protein>
    <submittedName>
        <fullName evidence="2">Uncharacterized protein</fullName>
    </submittedName>
</protein>
<evidence type="ECO:0000313" key="2">
    <source>
        <dbReference type="WBParaSite" id="ACAC_0001230701-mRNA-1"/>
    </source>
</evidence>